<dbReference type="InterPro" id="IPR001093">
    <property type="entry name" value="IMP_DH_GMPRt"/>
</dbReference>
<dbReference type="InterPro" id="IPR013785">
    <property type="entry name" value="Aldolase_TIM"/>
</dbReference>
<dbReference type="AlphaFoldDB" id="A0A8T0VDF3"/>
<dbReference type="GO" id="GO:0005737">
    <property type="term" value="C:cytoplasm"/>
    <property type="evidence" value="ECO:0007669"/>
    <property type="project" value="TreeGrafter"/>
</dbReference>
<dbReference type="GO" id="GO:0006183">
    <property type="term" value="P:GTP biosynthetic process"/>
    <property type="evidence" value="ECO:0007669"/>
    <property type="project" value="TreeGrafter"/>
</dbReference>
<dbReference type="SUPFAM" id="SSF51412">
    <property type="entry name" value="Inosine monophosphate dehydrogenase (IMPDH)"/>
    <property type="match status" value="1"/>
</dbReference>
<dbReference type="CDD" id="cd00381">
    <property type="entry name" value="IMPDH"/>
    <property type="match status" value="1"/>
</dbReference>
<dbReference type="PANTHER" id="PTHR11911:SF123">
    <property type="entry name" value="INOSINE-5'-MONOPHOSPHATE DEHYDROGENASE"/>
    <property type="match status" value="1"/>
</dbReference>
<name>A0A8T0VDF3_PANVG</name>
<gene>
    <name evidence="6" type="ORF">PVAP13_2NG036138</name>
</gene>
<evidence type="ECO:0000259" key="5">
    <source>
        <dbReference type="PROSITE" id="PS51371"/>
    </source>
</evidence>
<reference evidence="6" key="1">
    <citation type="submission" date="2020-05" db="EMBL/GenBank/DDBJ databases">
        <title>WGS assembly of Panicum virgatum.</title>
        <authorList>
            <person name="Lovell J.T."/>
            <person name="Jenkins J."/>
            <person name="Shu S."/>
            <person name="Juenger T.E."/>
            <person name="Schmutz J."/>
        </authorList>
    </citation>
    <scope>NUCLEOTIDE SEQUENCE</scope>
    <source>
        <strain evidence="6">AP13</strain>
    </source>
</reference>
<dbReference type="Gene3D" id="3.20.20.70">
    <property type="entry name" value="Aldolase class I"/>
    <property type="match status" value="1"/>
</dbReference>
<keyword evidence="2" id="KW-0560">Oxidoreductase</keyword>
<dbReference type="PANTHER" id="PTHR11911">
    <property type="entry name" value="INOSINE-5-MONOPHOSPHATE DEHYDROGENASE RELATED"/>
    <property type="match status" value="1"/>
</dbReference>
<dbReference type="InterPro" id="IPR005990">
    <property type="entry name" value="IMP_DH"/>
</dbReference>
<comment type="caution">
    <text evidence="6">The sequence shown here is derived from an EMBL/GenBank/DDBJ whole genome shotgun (WGS) entry which is preliminary data.</text>
</comment>
<dbReference type="Proteomes" id="UP000823388">
    <property type="component" value="Chromosome 2N"/>
</dbReference>
<feature type="domain" description="CBS" evidence="5">
    <location>
        <begin position="1"/>
        <end position="63"/>
    </location>
</feature>
<evidence type="ECO:0000256" key="4">
    <source>
        <dbReference type="PROSITE-ProRule" id="PRU00703"/>
    </source>
</evidence>
<dbReference type="EMBL" id="CM029040">
    <property type="protein sequence ID" value="KAG2631568.1"/>
    <property type="molecule type" value="Genomic_DNA"/>
</dbReference>
<accession>A0A8T0VDF3</accession>
<evidence type="ECO:0000256" key="3">
    <source>
        <dbReference type="ARBA" id="ARBA00023122"/>
    </source>
</evidence>
<organism evidence="6 7">
    <name type="scientific">Panicum virgatum</name>
    <name type="common">Blackwell switchgrass</name>
    <dbReference type="NCBI Taxonomy" id="38727"/>
    <lineage>
        <taxon>Eukaryota</taxon>
        <taxon>Viridiplantae</taxon>
        <taxon>Streptophyta</taxon>
        <taxon>Embryophyta</taxon>
        <taxon>Tracheophyta</taxon>
        <taxon>Spermatophyta</taxon>
        <taxon>Magnoliopsida</taxon>
        <taxon>Liliopsida</taxon>
        <taxon>Poales</taxon>
        <taxon>Poaceae</taxon>
        <taxon>PACMAD clade</taxon>
        <taxon>Panicoideae</taxon>
        <taxon>Panicodae</taxon>
        <taxon>Paniceae</taxon>
        <taxon>Panicinae</taxon>
        <taxon>Panicum</taxon>
        <taxon>Panicum sect. Hiantes</taxon>
    </lineage>
</organism>
<protein>
    <recommendedName>
        <fullName evidence="5">CBS domain-containing protein</fullName>
    </recommendedName>
</protein>
<dbReference type="PROSITE" id="PS00487">
    <property type="entry name" value="IMP_DH_GMP_RED"/>
    <property type="match status" value="1"/>
</dbReference>
<dbReference type="Pfam" id="PF00478">
    <property type="entry name" value="IMPDH"/>
    <property type="match status" value="1"/>
</dbReference>
<sequence length="277" mass="29180">MTPAPRTASAAFDFEQAAAAFLADEGLDLAPLVSDDGDGEVVDLITAQDVERIRSYPKLGKPSLGADGRFVVAAAIGTREEDKRRLELLVKEGANAIVIDSSQGNSVYQLDMSKYAKRMYPAVDLIGGNVGTIAQAENLIGAGADGLRVGMGSGSICTTQEVCAVGRGQATAVYKVASYAKDHDVPVIADGGISNSGHIVKALSLGASTIMMGSFLAGSLEAPGVYKYKDGHRVKKYRGMGSLEAMTKGSDVRYLGDTLSLRLLKELLEQLQTRALY</sequence>
<dbReference type="EMBL" id="CM029040">
    <property type="protein sequence ID" value="KAG2631566.1"/>
    <property type="molecule type" value="Genomic_DNA"/>
</dbReference>
<dbReference type="EMBL" id="CM029040">
    <property type="protein sequence ID" value="KAG2631569.1"/>
    <property type="molecule type" value="Genomic_DNA"/>
</dbReference>
<evidence type="ECO:0000256" key="1">
    <source>
        <dbReference type="ARBA" id="ARBA00022958"/>
    </source>
</evidence>
<evidence type="ECO:0000313" key="7">
    <source>
        <dbReference type="Proteomes" id="UP000823388"/>
    </source>
</evidence>
<evidence type="ECO:0000256" key="2">
    <source>
        <dbReference type="ARBA" id="ARBA00023002"/>
    </source>
</evidence>
<evidence type="ECO:0000313" key="6">
    <source>
        <dbReference type="EMBL" id="KAG2631566.1"/>
    </source>
</evidence>
<dbReference type="FunFam" id="3.20.20.70:FF:000424">
    <property type="entry name" value="Inosine-5'-monophosphate dehydrogenase 2"/>
    <property type="match status" value="1"/>
</dbReference>
<keyword evidence="3 4" id="KW-0129">CBS domain</keyword>
<dbReference type="GO" id="GO:0003938">
    <property type="term" value="F:IMP dehydrogenase activity"/>
    <property type="evidence" value="ECO:0007669"/>
    <property type="project" value="InterPro"/>
</dbReference>
<dbReference type="SMART" id="SM01240">
    <property type="entry name" value="IMPDH"/>
    <property type="match status" value="1"/>
</dbReference>
<proteinExistence type="predicted"/>
<keyword evidence="1" id="KW-0630">Potassium</keyword>
<keyword evidence="7" id="KW-1185">Reference proteome</keyword>
<dbReference type="InterPro" id="IPR000644">
    <property type="entry name" value="CBS_dom"/>
</dbReference>
<dbReference type="PROSITE" id="PS51371">
    <property type="entry name" value="CBS"/>
    <property type="match status" value="1"/>
</dbReference>
<dbReference type="InterPro" id="IPR015875">
    <property type="entry name" value="IMP_DH/GMP_Rdtase_CS"/>
</dbReference>